<dbReference type="Proteomes" id="UP001501666">
    <property type="component" value="Unassembled WGS sequence"/>
</dbReference>
<proteinExistence type="predicted"/>
<comment type="caution">
    <text evidence="1">The sequence shown here is derived from an EMBL/GenBank/DDBJ whole genome shotgun (WGS) entry which is preliminary data.</text>
</comment>
<evidence type="ECO:0000313" key="2">
    <source>
        <dbReference type="Proteomes" id="UP001501666"/>
    </source>
</evidence>
<dbReference type="RefSeq" id="WP_346150731.1">
    <property type="nucleotide sequence ID" value="NZ_BAAATE010000017.1"/>
</dbReference>
<evidence type="ECO:0000313" key="1">
    <source>
        <dbReference type="EMBL" id="GAA2676583.1"/>
    </source>
</evidence>
<organism evidence="1 2">
    <name type="scientific">Nonomuraea recticatena</name>
    <dbReference type="NCBI Taxonomy" id="46178"/>
    <lineage>
        <taxon>Bacteria</taxon>
        <taxon>Bacillati</taxon>
        <taxon>Actinomycetota</taxon>
        <taxon>Actinomycetes</taxon>
        <taxon>Streptosporangiales</taxon>
        <taxon>Streptosporangiaceae</taxon>
        <taxon>Nonomuraea</taxon>
    </lineage>
</organism>
<dbReference type="EMBL" id="BAAATE010000017">
    <property type="protein sequence ID" value="GAA2676583.1"/>
    <property type="molecule type" value="Genomic_DNA"/>
</dbReference>
<keyword evidence="2" id="KW-1185">Reference proteome</keyword>
<sequence>MGWGSANGDPGATLFGSHVDLGLVTPIDVQVRAHDLIETGRFEDAIKLISRESQVSRSEAEDVAKTLRAGHVLPDFPMPWEGDLPTRVRKLVADGRRKEAVFLVRSKENVSQFDAEAFVDSLPPEPTA</sequence>
<protein>
    <submittedName>
        <fullName evidence="1">Uncharacterized protein</fullName>
    </submittedName>
</protein>
<name>A0ABP6EYE7_9ACTN</name>
<gene>
    <name evidence="1" type="ORF">GCM10010412_058860</name>
</gene>
<reference evidence="2" key="1">
    <citation type="journal article" date="2019" name="Int. J. Syst. Evol. Microbiol.">
        <title>The Global Catalogue of Microorganisms (GCM) 10K type strain sequencing project: providing services to taxonomists for standard genome sequencing and annotation.</title>
        <authorList>
            <consortium name="The Broad Institute Genomics Platform"/>
            <consortium name="The Broad Institute Genome Sequencing Center for Infectious Disease"/>
            <person name="Wu L."/>
            <person name="Ma J."/>
        </authorList>
    </citation>
    <scope>NUCLEOTIDE SEQUENCE [LARGE SCALE GENOMIC DNA]</scope>
    <source>
        <strain evidence="2">JCM 6835</strain>
    </source>
</reference>
<accession>A0ABP6EYE7</accession>